<evidence type="ECO:0000256" key="4">
    <source>
        <dbReference type="ARBA" id="ARBA00022670"/>
    </source>
</evidence>
<dbReference type="GO" id="GO:0008270">
    <property type="term" value="F:zinc ion binding"/>
    <property type="evidence" value="ECO:0007669"/>
    <property type="project" value="InterPro"/>
</dbReference>
<dbReference type="EC" id="3.4.17.18" evidence="11"/>
<feature type="active site" description="Proton donor/acceptor" evidence="12">
    <location>
        <position position="385"/>
    </location>
</feature>
<comment type="catalytic activity">
    <reaction evidence="10">
        <text>Releases a C-terminal residue, which may be hydrophobic or positively charged.</text>
        <dbReference type="EC" id="3.4.17.18"/>
    </reaction>
</comment>
<dbReference type="SUPFAM" id="SSF53187">
    <property type="entry name" value="Zn-dependent exopeptidases"/>
    <property type="match status" value="1"/>
</dbReference>
<dbReference type="PANTHER" id="PTHR11705:SF143">
    <property type="entry name" value="SLL0236 PROTEIN"/>
    <property type="match status" value="1"/>
</dbReference>
<dbReference type="FunFam" id="3.40.630.10:FF:000084">
    <property type="entry name" value="Carboxypeptidase B2"/>
    <property type="match status" value="1"/>
</dbReference>
<evidence type="ECO:0000256" key="8">
    <source>
        <dbReference type="ARBA" id="ARBA00022833"/>
    </source>
</evidence>
<dbReference type="Proteomes" id="UP000236724">
    <property type="component" value="Unassembled WGS sequence"/>
</dbReference>
<dbReference type="Pfam" id="PF00246">
    <property type="entry name" value="Peptidase_M14"/>
    <property type="match status" value="1"/>
</dbReference>
<evidence type="ECO:0000256" key="10">
    <source>
        <dbReference type="ARBA" id="ARBA00050859"/>
    </source>
</evidence>
<evidence type="ECO:0000256" key="7">
    <source>
        <dbReference type="ARBA" id="ARBA00022801"/>
    </source>
</evidence>
<evidence type="ECO:0000256" key="1">
    <source>
        <dbReference type="ARBA" id="ARBA00001947"/>
    </source>
</evidence>
<dbReference type="GO" id="GO:0004181">
    <property type="term" value="F:metallocarboxypeptidase activity"/>
    <property type="evidence" value="ECO:0007669"/>
    <property type="project" value="InterPro"/>
</dbReference>
<dbReference type="InterPro" id="IPR000834">
    <property type="entry name" value="Peptidase_M14"/>
</dbReference>
<evidence type="ECO:0000256" key="5">
    <source>
        <dbReference type="ARBA" id="ARBA00022723"/>
    </source>
</evidence>
<evidence type="ECO:0000256" key="9">
    <source>
        <dbReference type="ARBA" id="ARBA00023049"/>
    </source>
</evidence>
<comment type="cofactor">
    <cofactor evidence="1">
        <name>Zn(2+)</name>
        <dbReference type="ChEBI" id="CHEBI:29105"/>
    </cofactor>
</comment>
<evidence type="ECO:0000256" key="12">
    <source>
        <dbReference type="PROSITE-ProRule" id="PRU01379"/>
    </source>
</evidence>
<dbReference type="CDD" id="cd03859">
    <property type="entry name" value="M14_CPT"/>
    <property type="match status" value="1"/>
</dbReference>
<evidence type="ECO:0000256" key="6">
    <source>
        <dbReference type="ARBA" id="ARBA00022729"/>
    </source>
</evidence>
<evidence type="ECO:0000313" key="15">
    <source>
        <dbReference type="EMBL" id="SEH08590.1"/>
    </source>
</evidence>
<dbReference type="PANTHER" id="PTHR11705">
    <property type="entry name" value="PROTEASE FAMILY M14 CARBOXYPEPTIDASE A,B"/>
    <property type="match status" value="1"/>
</dbReference>
<keyword evidence="3 15" id="KW-0121">Carboxypeptidase</keyword>
<keyword evidence="7 15" id="KW-0378">Hydrolase</keyword>
<evidence type="ECO:0000256" key="11">
    <source>
        <dbReference type="ARBA" id="ARBA00066554"/>
    </source>
</evidence>
<evidence type="ECO:0000256" key="2">
    <source>
        <dbReference type="ARBA" id="ARBA00005988"/>
    </source>
</evidence>
<dbReference type="InterPro" id="IPR057246">
    <property type="entry name" value="CARBOXYPEPT_ZN_1"/>
</dbReference>
<feature type="domain" description="Peptidase M14" evidence="14">
    <location>
        <begin position="124"/>
        <end position="418"/>
    </location>
</feature>
<keyword evidence="5" id="KW-0479">Metal-binding</keyword>
<feature type="chain" id="PRO_5014802845" description="carboxypeptidase T" evidence="13">
    <location>
        <begin position="34"/>
        <end position="542"/>
    </location>
</feature>
<evidence type="ECO:0000259" key="14">
    <source>
        <dbReference type="PROSITE" id="PS52035"/>
    </source>
</evidence>
<evidence type="ECO:0000256" key="13">
    <source>
        <dbReference type="SAM" id="SignalP"/>
    </source>
</evidence>
<dbReference type="GO" id="GO:0006508">
    <property type="term" value="P:proteolysis"/>
    <property type="evidence" value="ECO:0007669"/>
    <property type="project" value="UniProtKB-KW"/>
</dbReference>
<keyword evidence="8" id="KW-0862">Zinc</keyword>
<dbReference type="Gene3D" id="3.40.630.10">
    <property type="entry name" value="Zn peptidases"/>
    <property type="match status" value="1"/>
</dbReference>
<keyword evidence="6 13" id="KW-0732">Signal</keyword>
<gene>
    <name evidence="15" type="primary">cpt</name>
    <name evidence="15" type="ORF">MBHS_04482</name>
</gene>
<evidence type="ECO:0000313" key="16">
    <source>
        <dbReference type="Proteomes" id="UP000236724"/>
    </source>
</evidence>
<dbReference type="AlphaFoldDB" id="A0A1H6FEU3"/>
<accession>A0A1H6FEU3</accession>
<dbReference type="PROSITE" id="PS52035">
    <property type="entry name" value="PEPTIDASE_M14"/>
    <property type="match status" value="1"/>
</dbReference>
<proteinExistence type="inferred from homology"/>
<organism evidence="15 16">
    <name type="scientific">Candidatus Venteria ishoeyi</name>
    <dbReference type="NCBI Taxonomy" id="1899563"/>
    <lineage>
        <taxon>Bacteria</taxon>
        <taxon>Pseudomonadati</taxon>
        <taxon>Pseudomonadota</taxon>
        <taxon>Gammaproteobacteria</taxon>
        <taxon>Thiotrichales</taxon>
        <taxon>Thiotrichaceae</taxon>
        <taxon>Venteria</taxon>
    </lineage>
</organism>
<dbReference type="PROSITE" id="PS00132">
    <property type="entry name" value="CARBOXYPEPT_ZN_1"/>
    <property type="match status" value="1"/>
</dbReference>
<sequence length="542" mass="60367">MIFLFNGRIKMIKNKHCCLLVFLLFGIPLLAIAAPSDLPIKHWLQVQINNPQQWQQLSQLVDDVRRQPSGLVDIYADTTTQQALLNAGFDVQLKIQNLSHYYQQRASSAQRRSNMPLGVGSMAGFRTIEELDAEISRLAASYPHLIHAFIAGYSHEGRPLWVLRLSDNPQQYEAEEPTVWMDGLHHAREVITGEILLQLADYLAAAYAQDSQIQDLLNNRNLLLMPCVNPDGYAYNQQIAPQGGGLWRKNRSTNADGSFGVDLNRNYATAWGDAWAGSSGNPQSTQYRGEMAFSEPETAALAQLWSQQHPQLALSLHSYGEYWMFPWGFQPTPIVDDIWFREQAALMTQDNHYRVDSAWNLFGSSNGATDDYLYDTYGTLVYTVEVGTQADGFWPEPERILPLFQQLLPGLLTALEIPLYVPPILSVQGSSITAEALNIQVNTHANTPVTVYCALQAENHLSIPGILGQVYLSLPAHPLLQGMSDENGQISWLLNMPEPLPSGISGVALQAFVETASPRLSCTQWLQLGEAALKLTTRAYCP</sequence>
<dbReference type="EMBL" id="FMSV02000553">
    <property type="protein sequence ID" value="SEH08590.1"/>
    <property type="molecule type" value="Genomic_DNA"/>
</dbReference>
<reference evidence="15 16" key="1">
    <citation type="submission" date="2016-10" db="EMBL/GenBank/DDBJ databases">
        <authorList>
            <person name="de Groot N.N."/>
        </authorList>
    </citation>
    <scope>NUCLEOTIDE SEQUENCE [LARGE SCALE GENOMIC DNA]</scope>
    <source>
        <strain evidence="15">MBHS1</strain>
    </source>
</reference>
<dbReference type="GO" id="GO:0005615">
    <property type="term" value="C:extracellular space"/>
    <property type="evidence" value="ECO:0007669"/>
    <property type="project" value="TreeGrafter"/>
</dbReference>
<keyword evidence="16" id="KW-1185">Reference proteome</keyword>
<evidence type="ECO:0000256" key="3">
    <source>
        <dbReference type="ARBA" id="ARBA00022645"/>
    </source>
</evidence>
<dbReference type="PRINTS" id="PR00765">
    <property type="entry name" value="CRBOXYPTASEA"/>
</dbReference>
<protein>
    <recommendedName>
        <fullName evidence="11">carboxypeptidase T</fullName>
        <ecNumber evidence="11">3.4.17.18</ecNumber>
    </recommendedName>
</protein>
<dbReference type="SMART" id="SM00631">
    <property type="entry name" value="Zn_pept"/>
    <property type="match status" value="1"/>
</dbReference>
<name>A0A1H6FEU3_9GAMM</name>
<comment type="similarity">
    <text evidence="2 12">Belongs to the peptidase M14 family.</text>
</comment>
<keyword evidence="4" id="KW-0645">Protease</keyword>
<feature type="signal peptide" evidence="13">
    <location>
        <begin position="1"/>
        <end position="33"/>
    </location>
</feature>
<dbReference type="InterPro" id="IPR033810">
    <property type="entry name" value="Carboxypeptidase_T"/>
</dbReference>
<keyword evidence="9" id="KW-0482">Metalloprotease</keyword>